<evidence type="ECO:0000313" key="1">
    <source>
        <dbReference type="EMBL" id="TMS56816.1"/>
    </source>
</evidence>
<accession>A0ACD3SL12</accession>
<dbReference type="EMBL" id="AKCV02000026">
    <property type="protein sequence ID" value="TMS56816.1"/>
    <property type="molecule type" value="Genomic_DNA"/>
</dbReference>
<evidence type="ECO:0000313" key="2">
    <source>
        <dbReference type="Proteomes" id="UP000004277"/>
    </source>
</evidence>
<sequence length="140" mass="14991">MSDITIYHNPRCGSSRTALGLIRNSGAEPRIVDYLKTPPDRATLAALAQETGGARPLLRSKEALYTELGLDNPALGDDALLDALAAHPALLNRPVVSTPLGIRVCRPAETVLEILPSPQQGEYRKENGELLVDASGRRVA</sequence>
<organism evidence="1 2">
    <name type="scientific">Imbroritus primus</name>
    <dbReference type="NCBI Taxonomy" id="3058603"/>
    <lineage>
        <taxon>Bacteria</taxon>
        <taxon>Pseudomonadati</taxon>
        <taxon>Pseudomonadota</taxon>
        <taxon>Betaproteobacteria</taxon>
        <taxon>Burkholderiales</taxon>
        <taxon>Burkholderiaceae</taxon>
        <taxon>Imbroritus</taxon>
    </lineage>
</organism>
<dbReference type="EC" id="1.20.4.1" evidence="1"/>
<name>A0ACD3SL12_9BURK</name>
<keyword evidence="2" id="KW-1185">Reference proteome</keyword>
<dbReference type="Proteomes" id="UP000004277">
    <property type="component" value="Unassembled WGS sequence"/>
</dbReference>
<reference evidence="1" key="1">
    <citation type="submission" date="2019-05" db="EMBL/GenBank/DDBJ databases">
        <title>Revised genome assembly of Burkholderiaceae (previously Ralstonia) sp. PBA.</title>
        <authorList>
            <person name="Gan H.M."/>
        </authorList>
    </citation>
    <scope>NUCLEOTIDE SEQUENCE</scope>
    <source>
        <strain evidence="1">PBA</strain>
    </source>
</reference>
<comment type="caution">
    <text evidence="1">The sequence shown here is derived from an EMBL/GenBank/DDBJ whole genome shotgun (WGS) entry which is preliminary data.</text>
</comment>
<keyword evidence="1" id="KW-0560">Oxidoreductase</keyword>
<protein>
    <submittedName>
        <fullName evidence="1">Arsenate reductase (Glutaredoxin)</fullName>
        <ecNumber evidence="1">1.20.4.1</ecNumber>
    </submittedName>
</protein>
<gene>
    <name evidence="1" type="primary">arsC</name>
    <name evidence="1" type="ORF">MW7_017270</name>
</gene>
<proteinExistence type="predicted"/>